<protein>
    <submittedName>
        <fullName evidence="1">Uncharacterized protein</fullName>
    </submittedName>
</protein>
<comment type="caution">
    <text evidence="1">The sequence shown here is derived from an EMBL/GenBank/DDBJ whole genome shotgun (WGS) entry which is preliminary data.</text>
</comment>
<name>A0A839N485_9MICO</name>
<proteinExistence type="predicted"/>
<organism evidence="1 2">
    <name type="scientific">Flexivirga oryzae</name>
    <dbReference type="NCBI Taxonomy" id="1794944"/>
    <lineage>
        <taxon>Bacteria</taxon>
        <taxon>Bacillati</taxon>
        <taxon>Actinomycetota</taxon>
        <taxon>Actinomycetes</taxon>
        <taxon>Micrococcales</taxon>
        <taxon>Dermacoccaceae</taxon>
        <taxon>Flexivirga</taxon>
    </lineage>
</organism>
<evidence type="ECO:0000313" key="1">
    <source>
        <dbReference type="EMBL" id="MBB2890025.1"/>
    </source>
</evidence>
<accession>A0A839N485</accession>
<sequence>MNSLVDAGVLHASGGKLKRANLFQADDVLDILELS</sequence>
<dbReference type="AlphaFoldDB" id="A0A839N485"/>
<dbReference type="EMBL" id="JACHVQ010000001">
    <property type="protein sequence ID" value="MBB2890025.1"/>
    <property type="molecule type" value="Genomic_DNA"/>
</dbReference>
<keyword evidence="2" id="KW-1185">Reference proteome</keyword>
<dbReference type="Proteomes" id="UP000559182">
    <property type="component" value="Unassembled WGS sequence"/>
</dbReference>
<evidence type="ECO:0000313" key="2">
    <source>
        <dbReference type="Proteomes" id="UP000559182"/>
    </source>
</evidence>
<reference evidence="1 2" key="1">
    <citation type="submission" date="2020-08" db="EMBL/GenBank/DDBJ databases">
        <title>Sequencing the genomes of 1000 actinobacteria strains.</title>
        <authorList>
            <person name="Klenk H.-P."/>
        </authorList>
    </citation>
    <scope>NUCLEOTIDE SEQUENCE [LARGE SCALE GENOMIC DNA]</scope>
    <source>
        <strain evidence="1 2">DSM 105369</strain>
    </source>
</reference>
<gene>
    <name evidence="1" type="ORF">FHU39_000009</name>
</gene>